<dbReference type="GO" id="GO:0008168">
    <property type="term" value="F:methyltransferase activity"/>
    <property type="evidence" value="ECO:0007669"/>
    <property type="project" value="UniProtKB-KW"/>
</dbReference>
<protein>
    <submittedName>
        <fullName evidence="1">Flagellin N-methylase</fullName>
    </submittedName>
</protein>
<keyword evidence="1" id="KW-0969">Cilium</keyword>
<dbReference type="GO" id="GO:0032259">
    <property type="term" value="P:methylation"/>
    <property type="evidence" value="ECO:0007669"/>
    <property type="project" value="UniProtKB-KW"/>
</dbReference>
<proteinExistence type="predicted"/>
<evidence type="ECO:0000313" key="2">
    <source>
        <dbReference type="Proteomes" id="UP000316921"/>
    </source>
</evidence>
<evidence type="ECO:0000313" key="1">
    <source>
        <dbReference type="EMBL" id="QDU69081.1"/>
    </source>
</evidence>
<dbReference type="AlphaFoldDB" id="A0A518BQ37"/>
<dbReference type="Proteomes" id="UP000316921">
    <property type="component" value="Chromosome"/>
</dbReference>
<gene>
    <name evidence="1" type="ORF">Pla133_41970</name>
</gene>
<dbReference type="Pfam" id="PF03692">
    <property type="entry name" value="CxxCxxCC"/>
    <property type="match status" value="1"/>
</dbReference>
<dbReference type="PANTHER" id="PTHR35866:SF1">
    <property type="entry name" value="YKGJ FAMILY CYSTEINE CLUSTER PROTEIN"/>
    <property type="match status" value="1"/>
</dbReference>
<keyword evidence="2" id="KW-1185">Reference proteome</keyword>
<reference evidence="1 2" key="1">
    <citation type="submission" date="2019-02" db="EMBL/GenBank/DDBJ databases">
        <title>Deep-cultivation of Planctomycetes and their phenomic and genomic characterization uncovers novel biology.</title>
        <authorList>
            <person name="Wiegand S."/>
            <person name="Jogler M."/>
            <person name="Boedeker C."/>
            <person name="Pinto D."/>
            <person name="Vollmers J."/>
            <person name="Rivas-Marin E."/>
            <person name="Kohn T."/>
            <person name="Peeters S.H."/>
            <person name="Heuer A."/>
            <person name="Rast P."/>
            <person name="Oberbeckmann S."/>
            <person name="Bunk B."/>
            <person name="Jeske O."/>
            <person name="Meyerdierks A."/>
            <person name="Storesund J.E."/>
            <person name="Kallscheuer N."/>
            <person name="Luecker S."/>
            <person name="Lage O.M."/>
            <person name="Pohl T."/>
            <person name="Merkel B.J."/>
            <person name="Hornburger P."/>
            <person name="Mueller R.-W."/>
            <person name="Bruemmer F."/>
            <person name="Labrenz M."/>
            <person name="Spormann A.M."/>
            <person name="Op den Camp H."/>
            <person name="Overmann J."/>
            <person name="Amann R."/>
            <person name="Jetten M.S.M."/>
            <person name="Mascher T."/>
            <person name="Medema M.H."/>
            <person name="Devos D.P."/>
            <person name="Kaster A.-K."/>
            <person name="Ovreas L."/>
            <person name="Rohde M."/>
            <person name="Galperin M.Y."/>
            <person name="Jogler C."/>
        </authorList>
    </citation>
    <scope>NUCLEOTIDE SEQUENCE [LARGE SCALE GENOMIC DNA]</scope>
    <source>
        <strain evidence="1 2">Pla133</strain>
    </source>
</reference>
<name>A0A518BQ37_9BACT</name>
<dbReference type="RefSeq" id="WP_145068658.1">
    <property type="nucleotide sequence ID" value="NZ_CP036287.1"/>
</dbReference>
<organism evidence="1 2">
    <name type="scientific">Engelhardtia mirabilis</name>
    <dbReference type="NCBI Taxonomy" id="2528011"/>
    <lineage>
        <taxon>Bacteria</taxon>
        <taxon>Pseudomonadati</taxon>
        <taxon>Planctomycetota</taxon>
        <taxon>Planctomycetia</taxon>
        <taxon>Planctomycetia incertae sedis</taxon>
        <taxon>Engelhardtia</taxon>
    </lineage>
</organism>
<keyword evidence="1" id="KW-0966">Cell projection</keyword>
<dbReference type="EMBL" id="CP036287">
    <property type="protein sequence ID" value="QDU69081.1"/>
    <property type="molecule type" value="Genomic_DNA"/>
</dbReference>
<keyword evidence="1" id="KW-0489">Methyltransferase</keyword>
<dbReference type="InterPro" id="IPR005358">
    <property type="entry name" value="Puta_zinc/iron-chelating_dom"/>
</dbReference>
<sequence>MSADQQLGLAGVRPFRFRCQRSGRCCTAGDGFVWVDEAEIPSLAGALGLGVEVFASSFLRRVPHPESGDLRLALRERTEDGGRGRCALLEGTNHCTVYAARPDHCRRFPYWESVLEDERGFERAREVCPGIEPIVDGAAREAAFAALEALYAELEVVIERSGSVCLARGVCCRFEEAGHDLYATALEADFAADRGPVAPPPAAPGRCPYHVGGRCTARAGRPLGCRTYFCDPQTQDALQAVHEELLGRIRAIEAEHGYSPTYAPFPALLAARGVGVADELTPGAPEGD</sequence>
<accession>A0A518BQ37</accession>
<dbReference type="KEGG" id="pbap:Pla133_41970"/>
<keyword evidence="1" id="KW-0808">Transferase</keyword>
<dbReference type="PANTHER" id="PTHR35866">
    <property type="entry name" value="PUTATIVE-RELATED"/>
    <property type="match status" value="1"/>
</dbReference>
<keyword evidence="1" id="KW-0282">Flagellum</keyword>